<evidence type="ECO:0000313" key="1">
    <source>
        <dbReference type="EMBL" id="SKA50882.1"/>
    </source>
</evidence>
<protein>
    <submittedName>
        <fullName evidence="1">Uncharacterized protein</fullName>
    </submittedName>
</protein>
<dbReference type="AlphaFoldDB" id="A0A1T4UDM6"/>
<dbReference type="Proteomes" id="UP000191116">
    <property type="component" value="Unassembled WGS sequence"/>
</dbReference>
<name>A0A1T4UDM6_9GAMM</name>
<dbReference type="EMBL" id="FUWP01000021">
    <property type="protein sequence ID" value="SKA50882.1"/>
    <property type="molecule type" value="Genomic_DNA"/>
</dbReference>
<evidence type="ECO:0000313" key="2">
    <source>
        <dbReference type="Proteomes" id="UP000191116"/>
    </source>
</evidence>
<proteinExistence type="predicted"/>
<gene>
    <name evidence="1" type="ORF">CZ814_03094</name>
</gene>
<accession>A0A1T4UDM6</accession>
<reference evidence="1 2" key="1">
    <citation type="submission" date="2017-02" db="EMBL/GenBank/DDBJ databases">
        <authorList>
            <person name="Peterson S.W."/>
        </authorList>
    </citation>
    <scope>NUCLEOTIDE SEQUENCE [LARGE SCALE GENOMIC DNA]</scope>
    <source>
        <strain evidence="1 2">CECT 9189</strain>
    </source>
</reference>
<sequence>MGFFSVVHHGTITITDSNRNDTTMNKQQALHQILTFGPQRDAAFSVFVNADIESNEVPFEVSHQHLIMVLEKYLTDEIDADDVEQWANLIDFRTDIDGNRIEGYLYALANPEMMGCNDNKANILRMLAVLTQS</sequence>
<organism evidence="1 2">
    <name type="scientific">Photobacterium toruni</name>
    <dbReference type="NCBI Taxonomy" id="1935446"/>
    <lineage>
        <taxon>Bacteria</taxon>
        <taxon>Pseudomonadati</taxon>
        <taxon>Pseudomonadota</taxon>
        <taxon>Gammaproteobacteria</taxon>
        <taxon>Vibrionales</taxon>
        <taxon>Vibrionaceae</taxon>
        <taxon>Photobacterium</taxon>
    </lineage>
</organism>